<dbReference type="PANTHER" id="PTHR43233:SF1">
    <property type="entry name" value="FAMILY N-ACETYLTRANSFERASE, PUTATIVE (AFU_ORTHOLOGUE AFUA_6G03350)-RELATED"/>
    <property type="match status" value="1"/>
</dbReference>
<feature type="domain" description="N-acetyltransferase" evidence="1">
    <location>
        <begin position="24"/>
        <end position="162"/>
    </location>
</feature>
<dbReference type="RefSeq" id="WP_229744779.1">
    <property type="nucleotide sequence ID" value="NZ_BMDX01000020.1"/>
</dbReference>
<dbReference type="PROSITE" id="PS51186">
    <property type="entry name" value="GNAT"/>
    <property type="match status" value="1"/>
</dbReference>
<proteinExistence type="predicted"/>
<organism evidence="2 3">
    <name type="scientific">Neiella marina</name>
    <dbReference type="NCBI Taxonomy" id="508461"/>
    <lineage>
        <taxon>Bacteria</taxon>
        <taxon>Pseudomonadati</taxon>
        <taxon>Pseudomonadota</taxon>
        <taxon>Gammaproteobacteria</taxon>
        <taxon>Alteromonadales</taxon>
        <taxon>Echinimonadaceae</taxon>
        <taxon>Neiella</taxon>
    </lineage>
</organism>
<dbReference type="InterPro" id="IPR000182">
    <property type="entry name" value="GNAT_dom"/>
</dbReference>
<dbReference type="Proteomes" id="UP000619743">
    <property type="component" value="Unassembled WGS sequence"/>
</dbReference>
<dbReference type="AlphaFoldDB" id="A0A8J2XQV6"/>
<sequence>MDAADGLLLLSNQLFAMDLDTMSLKYRINAPVSVGQFLHVLHQSGLASRRPVNDLECLKGMLQNSNLIITAWDQDELIGIARSMTDFHHACYLSDLAVSQAYQGLSVGFNLQVLTQQQLGEHCKLILLSAPNSNEYYPKLGYQAHDRCWVLSRDEVLSKRAYSNAMS</sequence>
<reference evidence="3" key="1">
    <citation type="journal article" date="2019" name="Int. J. Syst. Evol. Microbiol.">
        <title>The Global Catalogue of Microorganisms (GCM) 10K type strain sequencing project: providing services to taxonomists for standard genome sequencing and annotation.</title>
        <authorList>
            <consortium name="The Broad Institute Genomics Platform"/>
            <consortium name="The Broad Institute Genome Sequencing Center for Infectious Disease"/>
            <person name="Wu L."/>
            <person name="Ma J."/>
        </authorList>
    </citation>
    <scope>NUCLEOTIDE SEQUENCE [LARGE SCALE GENOMIC DNA]</scope>
    <source>
        <strain evidence="3">CGMCC 1.10130</strain>
    </source>
</reference>
<evidence type="ECO:0000313" key="2">
    <source>
        <dbReference type="EMBL" id="GGA86569.1"/>
    </source>
</evidence>
<keyword evidence="3" id="KW-1185">Reference proteome</keyword>
<comment type="caution">
    <text evidence="2">The sequence shown here is derived from an EMBL/GenBank/DDBJ whole genome shotgun (WGS) entry which is preliminary data.</text>
</comment>
<dbReference type="InterPro" id="IPR053144">
    <property type="entry name" value="Acetyltransferase_Butenolide"/>
</dbReference>
<dbReference type="Pfam" id="PF13673">
    <property type="entry name" value="Acetyltransf_10"/>
    <property type="match status" value="1"/>
</dbReference>
<gene>
    <name evidence="2" type="ORF">GCM10011369_30800</name>
</gene>
<dbReference type="GO" id="GO:0016747">
    <property type="term" value="F:acyltransferase activity, transferring groups other than amino-acyl groups"/>
    <property type="evidence" value="ECO:0007669"/>
    <property type="project" value="InterPro"/>
</dbReference>
<dbReference type="EMBL" id="BMDX01000020">
    <property type="protein sequence ID" value="GGA86569.1"/>
    <property type="molecule type" value="Genomic_DNA"/>
</dbReference>
<protein>
    <submittedName>
        <fullName evidence="2">N-acetyltransferase</fullName>
    </submittedName>
</protein>
<dbReference type="CDD" id="cd04301">
    <property type="entry name" value="NAT_SF"/>
    <property type="match status" value="1"/>
</dbReference>
<evidence type="ECO:0000313" key="3">
    <source>
        <dbReference type="Proteomes" id="UP000619743"/>
    </source>
</evidence>
<dbReference type="InterPro" id="IPR016181">
    <property type="entry name" value="Acyl_CoA_acyltransferase"/>
</dbReference>
<dbReference type="Gene3D" id="3.40.630.30">
    <property type="match status" value="1"/>
</dbReference>
<name>A0A8J2XQV6_9GAMM</name>
<dbReference type="SUPFAM" id="SSF55729">
    <property type="entry name" value="Acyl-CoA N-acyltransferases (Nat)"/>
    <property type="match status" value="1"/>
</dbReference>
<accession>A0A8J2XQV6</accession>
<evidence type="ECO:0000259" key="1">
    <source>
        <dbReference type="PROSITE" id="PS51186"/>
    </source>
</evidence>
<dbReference type="PANTHER" id="PTHR43233">
    <property type="entry name" value="FAMILY N-ACETYLTRANSFERASE, PUTATIVE (AFU_ORTHOLOGUE AFUA_6G03350)-RELATED"/>
    <property type="match status" value="1"/>
</dbReference>